<dbReference type="HOGENOM" id="CLU_019787_0_0_1"/>
<dbReference type="EMBL" id="CH408030">
    <property type="protein sequence ID" value="EAQ91395.1"/>
    <property type="molecule type" value="Genomic_DNA"/>
</dbReference>
<dbReference type="PANTHER" id="PTHR40626:SF8">
    <property type="entry name" value="C2H2 FINGER DOMAIN TRANSCRIPTION FACTOR (EUROFUNG)-RELATED"/>
    <property type="match status" value="1"/>
</dbReference>
<dbReference type="GO" id="GO:0008270">
    <property type="term" value="F:zinc ion binding"/>
    <property type="evidence" value="ECO:0007669"/>
    <property type="project" value="UniProtKB-KW"/>
</dbReference>
<dbReference type="Pfam" id="PF04082">
    <property type="entry name" value="Fungal_trans"/>
    <property type="match status" value="1"/>
</dbReference>
<keyword evidence="11" id="KW-1185">Reference proteome</keyword>
<dbReference type="InterPro" id="IPR013087">
    <property type="entry name" value="Znf_C2H2_type"/>
</dbReference>
<organism evidence="10 11">
    <name type="scientific">Chaetomium globosum (strain ATCC 6205 / CBS 148.51 / DSM 1962 / NBRC 6347 / NRRL 1970)</name>
    <name type="common">Soil fungus</name>
    <dbReference type="NCBI Taxonomy" id="306901"/>
    <lineage>
        <taxon>Eukaryota</taxon>
        <taxon>Fungi</taxon>
        <taxon>Dikarya</taxon>
        <taxon>Ascomycota</taxon>
        <taxon>Pezizomycotina</taxon>
        <taxon>Sordariomycetes</taxon>
        <taxon>Sordariomycetidae</taxon>
        <taxon>Sordariales</taxon>
        <taxon>Chaetomiaceae</taxon>
        <taxon>Chaetomium</taxon>
    </lineage>
</organism>
<comment type="subcellular location">
    <subcellularLocation>
        <location evidence="1">Nucleus</location>
    </subcellularLocation>
</comment>
<evidence type="ECO:0000256" key="7">
    <source>
        <dbReference type="PROSITE-ProRule" id="PRU00042"/>
    </source>
</evidence>
<accession>Q2H8X4</accession>
<keyword evidence="5" id="KW-0862">Zinc</keyword>
<dbReference type="CDD" id="cd12148">
    <property type="entry name" value="fungal_TF_MHR"/>
    <property type="match status" value="1"/>
</dbReference>
<dbReference type="PROSITE" id="PS00028">
    <property type="entry name" value="ZINC_FINGER_C2H2_1"/>
    <property type="match status" value="2"/>
</dbReference>
<evidence type="ECO:0000256" key="5">
    <source>
        <dbReference type="ARBA" id="ARBA00022833"/>
    </source>
</evidence>
<feature type="compositionally biased region" description="Polar residues" evidence="8">
    <location>
        <begin position="230"/>
        <end position="250"/>
    </location>
</feature>
<proteinExistence type="predicted"/>
<evidence type="ECO:0000256" key="4">
    <source>
        <dbReference type="ARBA" id="ARBA00022771"/>
    </source>
</evidence>
<dbReference type="Proteomes" id="UP000001056">
    <property type="component" value="Unassembled WGS sequence"/>
</dbReference>
<dbReference type="InterPro" id="IPR007219">
    <property type="entry name" value="XnlR_reg_dom"/>
</dbReference>
<feature type="region of interest" description="Disordered" evidence="8">
    <location>
        <begin position="1"/>
        <end position="22"/>
    </location>
</feature>
<feature type="domain" description="C2H2-type" evidence="9">
    <location>
        <begin position="58"/>
        <end position="86"/>
    </location>
</feature>
<dbReference type="AlphaFoldDB" id="Q2H8X4"/>
<dbReference type="eggNOG" id="KOG1721">
    <property type="taxonomic scope" value="Eukaryota"/>
</dbReference>
<keyword evidence="3" id="KW-0677">Repeat</keyword>
<dbReference type="OrthoDB" id="9411774at2759"/>
<evidence type="ECO:0000313" key="11">
    <source>
        <dbReference type="Proteomes" id="UP000001056"/>
    </source>
</evidence>
<dbReference type="SUPFAM" id="SSF57667">
    <property type="entry name" value="beta-beta-alpha zinc fingers"/>
    <property type="match status" value="1"/>
</dbReference>
<feature type="domain" description="C2H2-type" evidence="9">
    <location>
        <begin position="30"/>
        <end position="57"/>
    </location>
</feature>
<evidence type="ECO:0000256" key="1">
    <source>
        <dbReference type="ARBA" id="ARBA00004123"/>
    </source>
</evidence>
<dbReference type="SMART" id="SM00355">
    <property type="entry name" value="ZnF_C2H2"/>
    <property type="match status" value="2"/>
</dbReference>
<protein>
    <recommendedName>
        <fullName evidence="9">C2H2-type domain-containing protein</fullName>
    </recommendedName>
</protein>
<dbReference type="Gene3D" id="3.30.160.60">
    <property type="entry name" value="Classic Zinc Finger"/>
    <property type="match status" value="2"/>
</dbReference>
<feature type="compositionally biased region" description="Polar residues" evidence="8">
    <location>
        <begin position="195"/>
        <end position="212"/>
    </location>
</feature>
<gene>
    <name evidence="10" type="ORF">CHGG_03330</name>
</gene>
<dbReference type="OMA" id="FNAKAMY"/>
<feature type="compositionally biased region" description="Polar residues" evidence="8">
    <location>
        <begin position="12"/>
        <end position="22"/>
    </location>
</feature>
<dbReference type="GO" id="GO:0000785">
    <property type="term" value="C:chromatin"/>
    <property type="evidence" value="ECO:0007669"/>
    <property type="project" value="TreeGrafter"/>
</dbReference>
<evidence type="ECO:0000256" key="6">
    <source>
        <dbReference type="ARBA" id="ARBA00023242"/>
    </source>
</evidence>
<reference evidence="11" key="1">
    <citation type="journal article" date="2015" name="Genome Announc.">
        <title>Draft genome sequence of the cellulolytic fungus Chaetomium globosum.</title>
        <authorList>
            <person name="Cuomo C.A."/>
            <person name="Untereiner W.A."/>
            <person name="Ma L.-J."/>
            <person name="Grabherr M."/>
            <person name="Birren B.W."/>
        </authorList>
    </citation>
    <scope>NUCLEOTIDE SEQUENCE [LARGE SCALE GENOMIC DNA]</scope>
    <source>
        <strain evidence="11">ATCC 6205 / CBS 148.51 / DSM 1962 / NBRC 6347 / NRRL 1970</strain>
    </source>
</reference>
<feature type="region of interest" description="Disordered" evidence="8">
    <location>
        <begin position="189"/>
        <end position="250"/>
    </location>
</feature>
<keyword evidence="2" id="KW-0479">Metal-binding</keyword>
<dbReference type="GO" id="GO:0006351">
    <property type="term" value="P:DNA-templated transcription"/>
    <property type="evidence" value="ECO:0007669"/>
    <property type="project" value="InterPro"/>
</dbReference>
<dbReference type="PROSITE" id="PS50157">
    <property type="entry name" value="ZINC_FINGER_C2H2_2"/>
    <property type="match status" value="2"/>
</dbReference>
<dbReference type="GO" id="GO:0005634">
    <property type="term" value="C:nucleus"/>
    <property type="evidence" value="ECO:0007669"/>
    <property type="project" value="UniProtKB-SubCell"/>
</dbReference>
<evidence type="ECO:0000256" key="2">
    <source>
        <dbReference type="ARBA" id="ARBA00022723"/>
    </source>
</evidence>
<keyword evidence="6" id="KW-0539">Nucleus</keyword>
<sequence length="763" mass="84981">MPGASVAVMPTSAASTPATRKTSLAPERKYKCQFCNRAFSRSEHRSRHERSHTKERPFKCMKCRSTFVRRDLLLRHDRTVHAKDGGVPLHSDGKRRGGPKTTRPASGPSKSAIAIDASALEQIEASSDGVFDVETAAMLVADLHQKATAAARANSHYDGSSNMSFSQEPSVTYPNGAIGLSQWDGFMSQEPKAHSISSAASTSFDAQNSSQPHPLAAQHPNNMAPGLQALVNSLPPSATGTPTPQSPFLMQRTHTPVDTAQPAAGFRAPQVHSDEERNMILDNIRNSDSEHAIPEGFRVPNLSSLNRYLATYFGLFHHHLPFLHPASFDPTRVSPPLLLAVLSIGALYAFDQEQAYMLHIGSKVLVNQFLQNKENFSSRKLEAVDAKGLEWGVLNQELACQHGSPANPAPSGSRTKGCRRTYYAVYIFFGLLTLTYNHTPAMSFNEFEDLQLPSTEALWNIKVAEDAWQEHLKASPSVTFMMAHDNLFQGETLKYSAFATRVMINALFLEVWYHKRSPEALQDVVTEYKLRLALETWEKSLDLCEPEAFSVPLSAPHKGHPLIFNAKAMFRNARARLEVDLKTVQEALRYHDSYEVAAAMSNARDRVKRSSEMLKVIQECYDCIETAVLQGVRWVARTSPTNWSIEHPLCGLDLMIILSLWLYRLEHDEEPATEEELVMYNRIRQLFDKDLDESYVTHLSTVVARLWGSMLDEVVVWGITRLMGESFRLHSQALIGYVDDVAASSSVSTPSMTSQGADEDSVY</sequence>
<dbReference type="FunFam" id="3.30.160.60:FF:000190">
    <property type="entry name" value="C2H2 finger domain protein"/>
    <property type="match status" value="1"/>
</dbReference>
<feature type="region of interest" description="Disordered" evidence="8">
    <location>
        <begin position="82"/>
        <end position="110"/>
    </location>
</feature>
<dbReference type="VEuPathDB" id="FungiDB:CHGG_03330"/>
<dbReference type="InParanoid" id="Q2H8X4"/>
<dbReference type="PANTHER" id="PTHR40626">
    <property type="entry name" value="MIP31509P"/>
    <property type="match status" value="1"/>
</dbReference>
<evidence type="ECO:0000256" key="8">
    <source>
        <dbReference type="SAM" id="MobiDB-lite"/>
    </source>
</evidence>
<dbReference type="STRING" id="306901.Q2H8X4"/>
<evidence type="ECO:0000259" key="9">
    <source>
        <dbReference type="PROSITE" id="PS50157"/>
    </source>
</evidence>
<evidence type="ECO:0000256" key="3">
    <source>
        <dbReference type="ARBA" id="ARBA00022737"/>
    </source>
</evidence>
<dbReference type="GeneID" id="4389555"/>
<keyword evidence="4 7" id="KW-0863">Zinc-finger</keyword>
<dbReference type="GO" id="GO:0000981">
    <property type="term" value="F:DNA-binding transcription factor activity, RNA polymerase II-specific"/>
    <property type="evidence" value="ECO:0007669"/>
    <property type="project" value="InterPro"/>
</dbReference>
<dbReference type="RefSeq" id="XP_001229846.1">
    <property type="nucleotide sequence ID" value="XM_001229845.1"/>
</dbReference>
<dbReference type="GO" id="GO:0000978">
    <property type="term" value="F:RNA polymerase II cis-regulatory region sequence-specific DNA binding"/>
    <property type="evidence" value="ECO:0007669"/>
    <property type="project" value="InterPro"/>
</dbReference>
<evidence type="ECO:0000313" key="10">
    <source>
        <dbReference type="EMBL" id="EAQ91395.1"/>
    </source>
</evidence>
<dbReference type="InterPro" id="IPR036236">
    <property type="entry name" value="Znf_C2H2_sf"/>
</dbReference>
<dbReference type="InterPro" id="IPR051059">
    <property type="entry name" value="VerF-like"/>
</dbReference>
<name>Q2H8X4_CHAGB</name>